<dbReference type="RefSeq" id="WP_154543403.1">
    <property type="nucleotide sequence ID" value="NZ_VUMY01000003.1"/>
</dbReference>
<keyword evidence="5" id="KW-1185">Reference proteome</keyword>
<accession>A0A7K0K0R7</accession>
<dbReference type="PANTHER" id="PTHR10996">
    <property type="entry name" value="2-HYDROXYACID DEHYDROGENASE-RELATED"/>
    <property type="match status" value="1"/>
</dbReference>
<evidence type="ECO:0000259" key="3">
    <source>
        <dbReference type="Pfam" id="PF02826"/>
    </source>
</evidence>
<dbReference type="PANTHER" id="PTHR10996:SF178">
    <property type="entry name" value="2-HYDROXYACID DEHYDROGENASE YGL185C-RELATED"/>
    <property type="match status" value="1"/>
</dbReference>
<dbReference type="Gene3D" id="3.40.50.720">
    <property type="entry name" value="NAD(P)-binding Rossmann-like Domain"/>
    <property type="match status" value="2"/>
</dbReference>
<evidence type="ECO:0000256" key="1">
    <source>
        <dbReference type="ARBA" id="ARBA00023002"/>
    </source>
</evidence>
<proteinExistence type="predicted"/>
<dbReference type="GO" id="GO:0016618">
    <property type="term" value="F:hydroxypyruvate reductase [NAD(P)H] activity"/>
    <property type="evidence" value="ECO:0007669"/>
    <property type="project" value="TreeGrafter"/>
</dbReference>
<dbReference type="EMBL" id="VUMY01000003">
    <property type="protein sequence ID" value="MST49083.1"/>
    <property type="molecule type" value="Genomic_DNA"/>
</dbReference>
<protein>
    <submittedName>
        <fullName evidence="4">Hydroxyacid dehydrogenase</fullName>
    </submittedName>
</protein>
<comment type="caution">
    <text evidence="4">The sequence shown here is derived from an EMBL/GenBank/DDBJ whole genome shotgun (WGS) entry which is preliminary data.</text>
</comment>
<dbReference type="GO" id="GO:0051287">
    <property type="term" value="F:NAD binding"/>
    <property type="evidence" value="ECO:0007669"/>
    <property type="project" value="InterPro"/>
</dbReference>
<evidence type="ECO:0000313" key="5">
    <source>
        <dbReference type="Proteomes" id="UP000442535"/>
    </source>
</evidence>
<dbReference type="Proteomes" id="UP000442535">
    <property type="component" value="Unassembled WGS sequence"/>
</dbReference>
<dbReference type="InterPro" id="IPR050223">
    <property type="entry name" value="D-isomer_2-hydroxyacid_DH"/>
</dbReference>
<dbReference type="SUPFAM" id="SSF51735">
    <property type="entry name" value="NAD(P)-binding Rossmann-fold domains"/>
    <property type="match status" value="1"/>
</dbReference>
<dbReference type="GO" id="GO:0005829">
    <property type="term" value="C:cytosol"/>
    <property type="evidence" value="ECO:0007669"/>
    <property type="project" value="TreeGrafter"/>
</dbReference>
<reference evidence="4 5" key="1">
    <citation type="submission" date="2019-08" db="EMBL/GenBank/DDBJ databases">
        <title>In-depth cultivation of the pig gut microbiome towards novel bacterial diversity and tailored functional studies.</title>
        <authorList>
            <person name="Wylensek D."/>
            <person name="Hitch T.C.A."/>
            <person name="Clavel T."/>
        </authorList>
    </citation>
    <scope>NUCLEOTIDE SEQUENCE [LARGE SCALE GENOMIC DNA]</scope>
    <source>
        <strain evidence="4 5">RF-GAM-744-WT-7</strain>
    </source>
</reference>
<dbReference type="AlphaFoldDB" id="A0A7K0K0R7"/>
<evidence type="ECO:0000256" key="2">
    <source>
        <dbReference type="ARBA" id="ARBA00023027"/>
    </source>
</evidence>
<dbReference type="InterPro" id="IPR006140">
    <property type="entry name" value="D-isomer_DH_NAD-bd"/>
</dbReference>
<gene>
    <name evidence="4" type="ORF">FYJ63_02275</name>
</gene>
<keyword evidence="1" id="KW-0560">Oxidoreductase</keyword>
<dbReference type="GO" id="GO:0030267">
    <property type="term" value="F:glyoxylate reductase (NADPH) activity"/>
    <property type="evidence" value="ECO:0007669"/>
    <property type="project" value="TreeGrafter"/>
</dbReference>
<dbReference type="Pfam" id="PF02826">
    <property type="entry name" value="2-Hacid_dh_C"/>
    <property type="match status" value="1"/>
</dbReference>
<sequence length="300" mass="32309">MKTITVSLAPQWHFDLDLPEVSQYTWNLKDPAPAEHLDIVVSHILARPSDLEVAASVGASLLQLGSIGYETVQGHPVPAGLAVANGKGVYEDITAELTVANLLYAMRDLKRAAASQAAGKWDYFRVKGLTDARVGLVGVGGVGREITKRLLPFQVDLLRFATRARTDDFGEVHELADLEKYLPSLDALIVVVPLTDSTRGLLGEKILAGLPDGATVLNMARGEVADTEALLRHASRLKIVADVTDPEPLPEGHPLFAAAELITAHIGGASKGRQPRMKALLTRQIEALRAGKPFENLVTW</sequence>
<feature type="domain" description="D-isomer specific 2-hydroxyacid dehydrogenase NAD-binding" evidence="3">
    <location>
        <begin position="100"/>
        <end position="267"/>
    </location>
</feature>
<dbReference type="InterPro" id="IPR036291">
    <property type="entry name" value="NAD(P)-bd_dom_sf"/>
</dbReference>
<keyword evidence="2" id="KW-0520">NAD</keyword>
<evidence type="ECO:0000313" key="4">
    <source>
        <dbReference type="EMBL" id="MST49083.1"/>
    </source>
</evidence>
<name>A0A7K0K0R7_9ACTO</name>
<organism evidence="4 5">
    <name type="scientific">Mobiluncus porci</name>
    <dbReference type="NCBI Taxonomy" id="2652278"/>
    <lineage>
        <taxon>Bacteria</taxon>
        <taxon>Bacillati</taxon>
        <taxon>Actinomycetota</taxon>
        <taxon>Actinomycetes</taxon>
        <taxon>Actinomycetales</taxon>
        <taxon>Actinomycetaceae</taxon>
        <taxon>Mobiluncus</taxon>
    </lineage>
</organism>